<keyword evidence="8" id="KW-0809">Transit peptide</keyword>
<accession>A0A1Z5JNL0</accession>
<feature type="domain" description="Lipoyl-binding" evidence="12">
    <location>
        <begin position="42"/>
        <end position="117"/>
    </location>
</feature>
<dbReference type="PROSITE" id="PS00189">
    <property type="entry name" value="LIPOYL"/>
    <property type="match status" value="1"/>
</dbReference>
<comment type="pathway">
    <text evidence="2">Amino-acid degradation; L-lysine degradation via saccharopine pathway; glutaryl-CoA from L-lysine: step 6/6.</text>
</comment>
<evidence type="ECO:0000313" key="13">
    <source>
        <dbReference type="EMBL" id="GAX15623.1"/>
    </source>
</evidence>
<dbReference type="GO" id="GO:0045252">
    <property type="term" value="C:oxoglutarate dehydrogenase complex"/>
    <property type="evidence" value="ECO:0007669"/>
    <property type="project" value="InterPro"/>
</dbReference>
<evidence type="ECO:0000256" key="9">
    <source>
        <dbReference type="ARBA" id="ARBA00023315"/>
    </source>
</evidence>
<evidence type="ECO:0000256" key="2">
    <source>
        <dbReference type="ARBA" id="ARBA00005145"/>
    </source>
</evidence>
<evidence type="ECO:0000313" key="14">
    <source>
        <dbReference type="Proteomes" id="UP000198406"/>
    </source>
</evidence>
<dbReference type="FunCoup" id="A0A1Z5JNL0">
    <property type="interactions" value="742"/>
</dbReference>
<reference evidence="13 14" key="1">
    <citation type="journal article" date="2015" name="Plant Cell">
        <title>Oil accumulation by the oleaginous diatom Fistulifera solaris as revealed by the genome and transcriptome.</title>
        <authorList>
            <person name="Tanaka T."/>
            <person name="Maeda Y."/>
            <person name="Veluchamy A."/>
            <person name="Tanaka M."/>
            <person name="Abida H."/>
            <person name="Marechal E."/>
            <person name="Bowler C."/>
            <person name="Muto M."/>
            <person name="Sunaga Y."/>
            <person name="Tanaka M."/>
            <person name="Yoshino T."/>
            <person name="Taniguchi T."/>
            <person name="Fukuda Y."/>
            <person name="Nemoto M."/>
            <person name="Matsumoto M."/>
            <person name="Wong P.S."/>
            <person name="Aburatani S."/>
            <person name="Fujibuchi W."/>
        </authorList>
    </citation>
    <scope>NUCLEOTIDE SEQUENCE [LARGE SCALE GENOMIC DNA]</scope>
    <source>
        <strain evidence="13 14">JPCC DA0580</strain>
    </source>
</reference>
<dbReference type="Pfam" id="PF00364">
    <property type="entry name" value="Biotin_lipoyl"/>
    <property type="match status" value="1"/>
</dbReference>
<evidence type="ECO:0000256" key="3">
    <source>
        <dbReference type="ARBA" id="ARBA00007317"/>
    </source>
</evidence>
<keyword evidence="6 13" id="KW-0808">Transferase</keyword>
<comment type="caution">
    <text evidence="13">The sequence shown here is derived from an EMBL/GenBank/DDBJ whole genome shotgun (WGS) entry which is preliminary data.</text>
</comment>
<dbReference type="UniPathway" id="UPA00868">
    <property type="reaction ID" value="UER00840"/>
</dbReference>
<dbReference type="InterPro" id="IPR011053">
    <property type="entry name" value="Single_hybrid_motif"/>
</dbReference>
<dbReference type="InterPro" id="IPR006255">
    <property type="entry name" value="SucB"/>
</dbReference>
<keyword evidence="14" id="KW-1185">Reference proteome</keyword>
<name>A0A1Z5JNL0_FISSO</name>
<protein>
    <recommendedName>
        <fullName evidence="4">dihydrolipoyllysine-residue succinyltransferase</fullName>
        <ecNumber evidence="4">2.3.1.61</ecNumber>
    </recommendedName>
    <alternativeName>
        <fullName evidence="10">2-oxoglutarate dehydrogenase complex component E2</fullName>
    </alternativeName>
</protein>
<dbReference type="Proteomes" id="UP000198406">
    <property type="component" value="Unassembled WGS sequence"/>
</dbReference>
<gene>
    <name evidence="13" type="ORF">FisN_3Hh095</name>
</gene>
<dbReference type="SUPFAM" id="SSF52777">
    <property type="entry name" value="CoA-dependent acyltransferases"/>
    <property type="match status" value="1"/>
</dbReference>
<comment type="cofactor">
    <cofactor evidence="1">
        <name>(R)-lipoate</name>
        <dbReference type="ChEBI" id="CHEBI:83088"/>
    </cofactor>
</comment>
<dbReference type="OrthoDB" id="5391403at2759"/>
<dbReference type="SUPFAM" id="SSF51230">
    <property type="entry name" value="Single hybrid motif"/>
    <property type="match status" value="1"/>
</dbReference>
<dbReference type="PANTHER" id="PTHR43416:SF5">
    <property type="entry name" value="DIHYDROLIPOYLLYSINE-RESIDUE SUCCINYLTRANSFERASE COMPONENT OF 2-OXOGLUTARATE DEHYDROGENASE COMPLEX, MITOCHONDRIAL"/>
    <property type="match status" value="1"/>
</dbReference>
<dbReference type="CDD" id="cd06849">
    <property type="entry name" value="lipoyl_domain"/>
    <property type="match status" value="1"/>
</dbReference>
<evidence type="ECO:0000256" key="4">
    <source>
        <dbReference type="ARBA" id="ARBA00012945"/>
    </source>
</evidence>
<dbReference type="FunFam" id="3.30.559.10:FF:000007">
    <property type="entry name" value="Dihydrolipoamide acetyltransferase component of pyruvate dehydrogenase complex"/>
    <property type="match status" value="1"/>
</dbReference>
<keyword evidence="7" id="KW-0450">Lipoyl</keyword>
<evidence type="ECO:0000256" key="5">
    <source>
        <dbReference type="ARBA" id="ARBA00022532"/>
    </source>
</evidence>
<evidence type="ECO:0000256" key="1">
    <source>
        <dbReference type="ARBA" id="ARBA00001938"/>
    </source>
</evidence>
<dbReference type="NCBIfam" id="TIGR01347">
    <property type="entry name" value="sucB"/>
    <property type="match status" value="1"/>
</dbReference>
<keyword evidence="5" id="KW-0816">Tricarboxylic acid cycle</keyword>
<evidence type="ECO:0000256" key="8">
    <source>
        <dbReference type="ARBA" id="ARBA00022946"/>
    </source>
</evidence>
<feature type="region of interest" description="Disordered" evidence="11">
    <location>
        <begin position="118"/>
        <end position="137"/>
    </location>
</feature>
<evidence type="ECO:0000256" key="7">
    <source>
        <dbReference type="ARBA" id="ARBA00022823"/>
    </source>
</evidence>
<dbReference type="Gene3D" id="3.30.559.10">
    <property type="entry name" value="Chloramphenicol acetyltransferase-like domain"/>
    <property type="match status" value="1"/>
</dbReference>
<dbReference type="InterPro" id="IPR001078">
    <property type="entry name" value="2-oxoacid_DH_actylTfrase"/>
</dbReference>
<dbReference type="InterPro" id="IPR003016">
    <property type="entry name" value="2-oxoA_DH_lipoyl-BS"/>
</dbReference>
<dbReference type="AlphaFoldDB" id="A0A1Z5JNL0"/>
<dbReference type="InterPro" id="IPR023213">
    <property type="entry name" value="CAT-like_dom_sf"/>
</dbReference>
<dbReference type="PANTHER" id="PTHR43416">
    <property type="entry name" value="DIHYDROLIPOYLLYSINE-RESIDUE SUCCINYLTRANSFERASE COMPONENT OF 2-OXOGLUTARATE DEHYDROGENASE COMPLEX, MITOCHONDRIAL-RELATED"/>
    <property type="match status" value="1"/>
</dbReference>
<dbReference type="GO" id="GO:0006099">
    <property type="term" value="P:tricarboxylic acid cycle"/>
    <property type="evidence" value="ECO:0007669"/>
    <property type="project" value="UniProtKB-KW"/>
</dbReference>
<evidence type="ECO:0000256" key="10">
    <source>
        <dbReference type="ARBA" id="ARBA00032406"/>
    </source>
</evidence>
<dbReference type="InterPro" id="IPR050537">
    <property type="entry name" value="2-oxoacid_dehydrogenase"/>
</dbReference>
<organism evidence="13 14">
    <name type="scientific">Fistulifera solaris</name>
    <name type="common">Oleaginous diatom</name>
    <dbReference type="NCBI Taxonomy" id="1519565"/>
    <lineage>
        <taxon>Eukaryota</taxon>
        <taxon>Sar</taxon>
        <taxon>Stramenopiles</taxon>
        <taxon>Ochrophyta</taxon>
        <taxon>Bacillariophyta</taxon>
        <taxon>Bacillariophyceae</taxon>
        <taxon>Bacillariophycidae</taxon>
        <taxon>Naviculales</taxon>
        <taxon>Naviculaceae</taxon>
        <taxon>Fistulifera</taxon>
    </lineage>
</organism>
<dbReference type="GO" id="GO:0004149">
    <property type="term" value="F:dihydrolipoyllysine-residue succinyltransferase activity"/>
    <property type="evidence" value="ECO:0007669"/>
    <property type="project" value="UniProtKB-EC"/>
</dbReference>
<dbReference type="EMBL" id="BDSP01000095">
    <property type="protein sequence ID" value="GAX15623.1"/>
    <property type="molecule type" value="Genomic_DNA"/>
</dbReference>
<dbReference type="EC" id="2.3.1.61" evidence="4"/>
<evidence type="ECO:0000259" key="12">
    <source>
        <dbReference type="PROSITE" id="PS50968"/>
    </source>
</evidence>
<dbReference type="InterPro" id="IPR000089">
    <property type="entry name" value="Biotin_lipoyl"/>
</dbReference>
<dbReference type="Pfam" id="PF00198">
    <property type="entry name" value="2-oxoacid_dh"/>
    <property type="match status" value="1"/>
</dbReference>
<dbReference type="GO" id="GO:0033512">
    <property type="term" value="P:L-lysine catabolic process to acetyl-CoA via saccharopine"/>
    <property type="evidence" value="ECO:0007669"/>
    <property type="project" value="UniProtKB-UniPathway"/>
</dbReference>
<dbReference type="GO" id="GO:0005739">
    <property type="term" value="C:mitochondrion"/>
    <property type="evidence" value="ECO:0007669"/>
    <property type="project" value="TreeGrafter"/>
</dbReference>
<dbReference type="PROSITE" id="PS50968">
    <property type="entry name" value="BIOTINYL_LIPOYL"/>
    <property type="match status" value="1"/>
</dbReference>
<comment type="similarity">
    <text evidence="3">Belongs to the 2-oxoacid dehydrogenase family.</text>
</comment>
<feature type="compositionally biased region" description="Low complexity" evidence="11">
    <location>
        <begin position="160"/>
        <end position="179"/>
    </location>
</feature>
<dbReference type="InParanoid" id="A0A1Z5JNL0"/>
<feature type="region of interest" description="Disordered" evidence="11">
    <location>
        <begin position="142"/>
        <end position="199"/>
    </location>
</feature>
<feature type="compositionally biased region" description="Pro residues" evidence="11">
    <location>
        <begin position="143"/>
        <end position="159"/>
    </location>
</feature>
<dbReference type="Gene3D" id="2.40.50.100">
    <property type="match status" value="1"/>
</dbReference>
<evidence type="ECO:0000256" key="11">
    <source>
        <dbReference type="SAM" id="MobiDB-lite"/>
    </source>
</evidence>
<evidence type="ECO:0000256" key="6">
    <source>
        <dbReference type="ARBA" id="ARBA00022679"/>
    </source>
</evidence>
<sequence length="429" mass="46061">MLGRAKFIVSNHRLSLLQRTTAVLPVVRRHFVSSTAAWSMPVKTIEVPTMGDSITEGTIVDIPVGPGDFLQVDDVVVVLETDKVSVDVRAPVAGALVEVLGEVDDVVEVGSALFRIDTDADAPESSTQPPVPEEVAHSIEEAPPAPKAAPPAATPPPAAAPSAAPAPAKQTPSAAKSSPPAAPISEQTLFLGQRTERRTKMSRMRQRVAARLKDAQNTAAMLTTFQECDMGNLMEMRNKYKDEFFKKHDVKLGFMSAFVKAATAALQELPAVNAYMDDENKEIVYREYVDISVAVASPAGLVVPVLRNTETMGFADVERNIAMYAEKAKNGTLSLDDMAGGTFTISNGGVFGSLMGTPILNPPQSAILGMHATKMRPVVDPKTGDIIARPMMYLALTYDHRLIDGREGVTFLKSIAEKISDPAKLLLEI</sequence>
<proteinExistence type="inferred from homology"/>
<keyword evidence="9 13" id="KW-0012">Acyltransferase</keyword>